<dbReference type="SUPFAM" id="SSF54862">
    <property type="entry name" value="4Fe-4S ferredoxins"/>
    <property type="match status" value="1"/>
</dbReference>
<dbReference type="SUPFAM" id="SSF52922">
    <property type="entry name" value="TK C-terminal domain-like"/>
    <property type="match status" value="1"/>
</dbReference>
<keyword evidence="2" id="KW-0004">4Fe-4S</keyword>
<evidence type="ECO:0000256" key="11">
    <source>
        <dbReference type="ARBA" id="ARBA00076877"/>
    </source>
</evidence>
<keyword evidence="1" id="KW-0813">Transport</keyword>
<organism evidence="14">
    <name type="scientific">Chlamydomonas leiostraca</name>
    <dbReference type="NCBI Taxonomy" id="1034604"/>
    <lineage>
        <taxon>Eukaryota</taxon>
        <taxon>Viridiplantae</taxon>
        <taxon>Chlorophyta</taxon>
        <taxon>core chlorophytes</taxon>
        <taxon>Chlorophyceae</taxon>
        <taxon>CS clade</taxon>
        <taxon>Chlamydomonadales</taxon>
        <taxon>Chlamydomonadaceae</taxon>
        <taxon>Chlamydomonas</taxon>
    </lineage>
</organism>
<dbReference type="InterPro" id="IPR019752">
    <property type="entry name" value="Pyrv/ketoisovalerate_OxRed_cat"/>
</dbReference>
<sequence>MSLQSSLAQQALAHRHQAPCPIAQKPVTVRRVSKALRKGVIVHDAAPDGAATAPNPTKSEKVVGGQSNVVAAPSKAATAASGGKGPKMSPMDGNEAAAYIAYQLSDVSFIYPITPSTPMGELADQWASEGRKNAWSNVLSVTEMESETGAAGALHGALAAGCMATSFTCSQGLLLMIPNMYKIAGELMPCVLHVTARAIAKHALSIFGDHQDVMAVRQTGWGMLCSHSVQEAQDLALASHLVTLRSSVPFVHFFDGFRTSHEINKISVISEADVKSIVNQEVYQDAILHHQQRALNPAHPHQRGTAQGSDVYFQMAEACNPYYDAIPDHMEKVFDEVAAITGRRYTPFDYVGHPQAERAIIIMGSGSLIVEEAVNHMIAKGEKVGVLKVRMYRPWSAKHFLGSLPASVKRVCVMDRTKESGAHADPLYLDVIATLAEHEAETNAPRRIVTSGRYGLASKEFTPAMAVAVFNDLAAAKPRKRFTVGIVDDVTHLSLPYGPEINTMPKGTFQCMFWGMGSDGTVGANKEAVKIIADNTPLFAQAYFSYDAHKSGGVTVSHLRFGPEPITASYLVEQADYLAVHHASYMNKYDVLSKIRPGGVLVVNTVFTTQEQISKYLPTTVKKRMAEVKPEFYVIDARAVAEKTGLGKHINMVMQTVFFQLSGVLPIEKAIALLKKSIEKAYSKKGPEVVAKNQAAVDQAVSALRKIEIPAEWATIDTPVVSPAPASKEAATSKLAFIEDVVKPMLALEGDRLPVSVFSPSGFMPPGTTVIEKRAIAAQVPTWVSENCTQCNICSFICPHAAIRPALATPSETASAPSSFNMIKAKGAGLGEYQYRMQVSPYDCTGCTLCVHACPDKALVNKPIASVLEIEDKNWDFFKTLPERTGVLDRTSVKGSQFAVPLLEFSGACEGCGETPYVKLLTQMFGERLIIANATGCSSIWGGSAPSNPYTTNQEGFGPAWANSLFEDNAQFGLGIAMATVQRRRILHRHVQEALADSGVQMSAELRGKLNEWVGHWQDSDVANPVGRELIKMLNEEYKKFPDPHNMDQTVLRLWNERDMLPKPSIWIIGGDGWAYDIGFGGLDHVLASGENINIMVLDTEMYSNTGGQKSKSTPLGAVTKFAAGGKTRPKKDLGAIAMGYGDVYVASACLESNYGQVVKAMNEAEKYNGVSLILAYSPCVMQGIEGGMCNAIEEARTITDSGYWPLYRFNPAIPEDEAHHRFQLDSKKAIKGDVDDVMHHENRFTILERKAPETAKALHAELDASNRERLERMKKMAKGETVTPPHTVHPEPPQTPPASQ</sequence>
<evidence type="ECO:0000256" key="6">
    <source>
        <dbReference type="ARBA" id="ARBA00023004"/>
    </source>
</evidence>
<dbReference type="Pfam" id="PF10371">
    <property type="entry name" value="EKR"/>
    <property type="match status" value="1"/>
</dbReference>
<evidence type="ECO:0000313" key="14">
    <source>
        <dbReference type="EMBL" id="CAD8678911.1"/>
    </source>
</evidence>
<accession>A0A7S0RJ95</accession>
<proteinExistence type="inferred from homology"/>
<dbReference type="SUPFAM" id="SSF52518">
    <property type="entry name" value="Thiamin diphosphate-binding fold (THDP-binding)"/>
    <property type="match status" value="2"/>
</dbReference>
<dbReference type="Pfam" id="PF02775">
    <property type="entry name" value="TPP_enzyme_C"/>
    <property type="match status" value="1"/>
</dbReference>
<dbReference type="PANTHER" id="PTHR32154:SF0">
    <property type="entry name" value="PYRUVATE-FLAVODOXIN OXIDOREDUCTASE-RELATED"/>
    <property type="match status" value="1"/>
</dbReference>
<dbReference type="InterPro" id="IPR017900">
    <property type="entry name" value="4Fe4S_Fe_S_CS"/>
</dbReference>
<evidence type="ECO:0000256" key="8">
    <source>
        <dbReference type="ARBA" id="ARBA00053024"/>
    </source>
</evidence>
<feature type="compositionally biased region" description="Pro residues" evidence="12">
    <location>
        <begin position="1291"/>
        <end position="1301"/>
    </location>
</feature>
<dbReference type="SUPFAM" id="SSF53323">
    <property type="entry name" value="Pyruvate-ferredoxin oxidoreductase, PFOR, domain III"/>
    <property type="match status" value="1"/>
</dbReference>
<dbReference type="FunFam" id="3.30.70.20:FF:000022">
    <property type="entry name" value="Pyruvate:ferredoxin (Flavodoxin) oxidoreductase"/>
    <property type="match status" value="1"/>
</dbReference>
<dbReference type="InterPro" id="IPR019456">
    <property type="entry name" value="Pyrv-flavodox_OxRtase_EKR"/>
</dbReference>
<evidence type="ECO:0000259" key="13">
    <source>
        <dbReference type="PROSITE" id="PS51379"/>
    </source>
</evidence>
<comment type="catalytic activity">
    <reaction evidence="8">
        <text>pyruvate + NADP(+) + CoA = acetyl-CoA + CO2 + NADPH</text>
        <dbReference type="Rhea" id="RHEA:17425"/>
        <dbReference type="ChEBI" id="CHEBI:15361"/>
        <dbReference type="ChEBI" id="CHEBI:16526"/>
        <dbReference type="ChEBI" id="CHEBI:57287"/>
        <dbReference type="ChEBI" id="CHEBI:57288"/>
        <dbReference type="ChEBI" id="CHEBI:57783"/>
        <dbReference type="ChEBI" id="CHEBI:58349"/>
        <dbReference type="EC" id="1.2.1.51"/>
    </reaction>
</comment>
<dbReference type="PANTHER" id="PTHR32154">
    <property type="entry name" value="PYRUVATE-FLAVODOXIN OXIDOREDUCTASE-RELATED"/>
    <property type="match status" value="1"/>
</dbReference>
<dbReference type="InterPro" id="IPR029061">
    <property type="entry name" value="THDP-binding"/>
</dbReference>
<keyword evidence="3" id="KW-0479">Metal-binding</keyword>
<dbReference type="InterPro" id="IPR011895">
    <property type="entry name" value="Pyrv_flavodox_OxRed"/>
</dbReference>
<comment type="similarity">
    <text evidence="9">In the N-terminal section; belongs to the pyruvate:ferredoxin/flavodoxin oxidoreductase family.</text>
</comment>
<feature type="domain" description="4Fe-4S ferredoxin-type" evidence="13">
    <location>
        <begin position="779"/>
        <end position="808"/>
    </location>
</feature>
<evidence type="ECO:0000256" key="9">
    <source>
        <dbReference type="ARBA" id="ARBA00061065"/>
    </source>
</evidence>
<dbReference type="Gene3D" id="3.40.50.970">
    <property type="match status" value="2"/>
</dbReference>
<dbReference type="InterPro" id="IPR017896">
    <property type="entry name" value="4Fe4S_Fe-S-bd"/>
</dbReference>
<dbReference type="Pfam" id="PF17147">
    <property type="entry name" value="PFOR_II"/>
    <property type="match status" value="1"/>
</dbReference>
<dbReference type="GO" id="GO:0006979">
    <property type="term" value="P:response to oxidative stress"/>
    <property type="evidence" value="ECO:0007669"/>
    <property type="project" value="TreeGrafter"/>
</dbReference>
<dbReference type="FunFam" id="3.40.50.970:FF:000041">
    <property type="entry name" value="Pyruvate:ferredoxin (Flavodoxin) oxidoreductase"/>
    <property type="match status" value="1"/>
</dbReference>
<dbReference type="FunFam" id="3.40.50.970:FF:000012">
    <property type="entry name" value="Pyruvate:ferredoxin (Flavodoxin) oxidoreductase"/>
    <property type="match status" value="1"/>
</dbReference>
<feature type="compositionally biased region" description="Basic and acidic residues" evidence="12">
    <location>
        <begin position="1264"/>
        <end position="1279"/>
    </location>
</feature>
<dbReference type="GO" id="GO:0050243">
    <property type="term" value="F:pyruvate dehydrogenase (NADP+) activity"/>
    <property type="evidence" value="ECO:0007669"/>
    <property type="project" value="UniProtKB-EC"/>
</dbReference>
<dbReference type="GO" id="GO:0030976">
    <property type="term" value="F:thiamine pyrophosphate binding"/>
    <property type="evidence" value="ECO:0007669"/>
    <property type="project" value="InterPro"/>
</dbReference>
<dbReference type="Pfam" id="PF12838">
    <property type="entry name" value="Fer4_7"/>
    <property type="match status" value="1"/>
</dbReference>
<dbReference type="Gene3D" id="3.30.70.20">
    <property type="match status" value="1"/>
</dbReference>
<evidence type="ECO:0000256" key="10">
    <source>
        <dbReference type="ARBA" id="ARBA00067011"/>
    </source>
</evidence>
<keyword evidence="6" id="KW-0408">Iron</keyword>
<evidence type="ECO:0000256" key="3">
    <source>
        <dbReference type="ARBA" id="ARBA00022723"/>
    </source>
</evidence>
<dbReference type="GO" id="GO:0022900">
    <property type="term" value="P:electron transport chain"/>
    <property type="evidence" value="ECO:0007669"/>
    <property type="project" value="InterPro"/>
</dbReference>
<evidence type="ECO:0000256" key="7">
    <source>
        <dbReference type="ARBA" id="ARBA00023014"/>
    </source>
</evidence>
<dbReference type="InterPro" id="IPR002880">
    <property type="entry name" value="Pyrv_Fd/Flavodoxin_OxRdtase_N"/>
</dbReference>
<dbReference type="InterPro" id="IPR050722">
    <property type="entry name" value="Pyruvate:ferred/Flavod_OxRd"/>
</dbReference>
<keyword evidence="4" id="KW-0249">Electron transport</keyword>
<gene>
    <name evidence="14" type="ORF">CLEI1391_LOCUS8774</name>
</gene>
<dbReference type="Pfam" id="PF01558">
    <property type="entry name" value="POR"/>
    <property type="match status" value="1"/>
</dbReference>
<dbReference type="InterPro" id="IPR011766">
    <property type="entry name" value="TPP_enzyme_TPP-bd"/>
</dbReference>
<evidence type="ECO:0000256" key="12">
    <source>
        <dbReference type="SAM" id="MobiDB-lite"/>
    </source>
</evidence>
<dbReference type="EC" id="1.2.1.51" evidence="10"/>
<dbReference type="InterPro" id="IPR002869">
    <property type="entry name" value="Pyrv_flavodox_OxRed_cen"/>
</dbReference>
<dbReference type="Gene3D" id="3.40.920.10">
    <property type="entry name" value="Pyruvate-ferredoxin oxidoreductase, PFOR, domain III"/>
    <property type="match status" value="1"/>
</dbReference>
<keyword evidence="5" id="KW-0560">Oxidoreductase</keyword>
<feature type="domain" description="4Fe-4S ferredoxin-type" evidence="13">
    <location>
        <begin position="835"/>
        <end position="864"/>
    </location>
</feature>
<evidence type="ECO:0000256" key="2">
    <source>
        <dbReference type="ARBA" id="ARBA00022485"/>
    </source>
</evidence>
<evidence type="ECO:0000256" key="5">
    <source>
        <dbReference type="ARBA" id="ARBA00023002"/>
    </source>
</evidence>
<dbReference type="CDD" id="cd07034">
    <property type="entry name" value="TPP_PYR_PFOR_IOR-alpha_like"/>
    <property type="match status" value="1"/>
</dbReference>
<dbReference type="SMART" id="SM00890">
    <property type="entry name" value="EKR"/>
    <property type="match status" value="1"/>
</dbReference>
<dbReference type="PROSITE" id="PS51379">
    <property type="entry name" value="4FE4S_FER_2"/>
    <property type="match status" value="2"/>
</dbReference>
<dbReference type="Pfam" id="PF01855">
    <property type="entry name" value="POR_N"/>
    <property type="match status" value="1"/>
</dbReference>
<dbReference type="Gene3D" id="3.40.50.920">
    <property type="match status" value="1"/>
</dbReference>
<dbReference type="Gene3D" id="4.10.780.10">
    <property type="entry name" value="Pyruvate-flavodoxin oxidoreductase, EKR domain"/>
    <property type="match status" value="1"/>
</dbReference>
<dbReference type="FunFam" id="3.40.50.920:FF:000007">
    <property type="entry name" value="Pyruvate:ferredoxin (Flavodoxin) oxidoreductase"/>
    <property type="match status" value="1"/>
</dbReference>
<dbReference type="InterPro" id="IPR037112">
    <property type="entry name" value="Pyrv-flavodox_OxR_EKR_sf"/>
</dbReference>
<dbReference type="InterPro" id="IPR009014">
    <property type="entry name" value="Transketo_C/PFOR_II"/>
</dbReference>
<dbReference type="NCBIfam" id="TIGR02176">
    <property type="entry name" value="pyruv_ox_red"/>
    <property type="match status" value="1"/>
</dbReference>
<dbReference type="InterPro" id="IPR033412">
    <property type="entry name" value="PFOR_II"/>
</dbReference>
<evidence type="ECO:0000256" key="1">
    <source>
        <dbReference type="ARBA" id="ARBA00022448"/>
    </source>
</evidence>
<dbReference type="FunFam" id="3.40.920.10:FF:000001">
    <property type="entry name" value="Pyruvate:ferredoxin (Flavodoxin) oxidoreductase"/>
    <property type="match status" value="1"/>
</dbReference>
<name>A0A7S0RJ95_9CHLO</name>
<dbReference type="GO" id="GO:0005506">
    <property type="term" value="F:iron ion binding"/>
    <property type="evidence" value="ECO:0007669"/>
    <property type="project" value="InterPro"/>
</dbReference>
<protein>
    <recommendedName>
        <fullName evidence="10">pyruvate dehydrogenase (NADP(+))</fullName>
        <ecNumber evidence="10">1.2.1.51</ecNumber>
    </recommendedName>
    <alternativeName>
        <fullName evidence="11">Pyruvate:NADP(+) oxidoreductase</fullName>
    </alternativeName>
</protein>
<dbReference type="EMBL" id="HBFB01015652">
    <property type="protein sequence ID" value="CAD8678911.1"/>
    <property type="molecule type" value="Transcribed_RNA"/>
</dbReference>
<dbReference type="GO" id="GO:0051539">
    <property type="term" value="F:4 iron, 4 sulfur cluster binding"/>
    <property type="evidence" value="ECO:0007669"/>
    <property type="project" value="UniProtKB-KW"/>
</dbReference>
<feature type="region of interest" description="Disordered" evidence="12">
    <location>
        <begin position="1264"/>
        <end position="1301"/>
    </location>
</feature>
<dbReference type="PROSITE" id="PS00198">
    <property type="entry name" value="4FE4S_FER_1"/>
    <property type="match status" value="1"/>
</dbReference>
<keyword evidence="7" id="KW-0411">Iron-sulfur</keyword>
<reference evidence="14" key="1">
    <citation type="submission" date="2021-01" db="EMBL/GenBank/DDBJ databases">
        <authorList>
            <person name="Corre E."/>
            <person name="Pelletier E."/>
            <person name="Niang G."/>
            <person name="Scheremetjew M."/>
            <person name="Finn R."/>
            <person name="Kale V."/>
            <person name="Holt S."/>
            <person name="Cochrane G."/>
            <person name="Meng A."/>
            <person name="Brown T."/>
            <person name="Cohen L."/>
        </authorList>
    </citation>
    <scope>NUCLEOTIDE SEQUENCE</scope>
    <source>
        <strain evidence="14">SAG 11-49</strain>
    </source>
</reference>
<evidence type="ECO:0000256" key="4">
    <source>
        <dbReference type="ARBA" id="ARBA00022982"/>
    </source>
</evidence>